<dbReference type="AlphaFoldDB" id="A0A9N8EU34"/>
<dbReference type="InterPro" id="IPR031563">
    <property type="entry name" value="MOT1/MOT2"/>
</dbReference>
<evidence type="ECO:0000256" key="1">
    <source>
        <dbReference type="SAM" id="MobiDB-lite"/>
    </source>
</evidence>
<dbReference type="PANTHER" id="PTHR31970">
    <property type="match status" value="1"/>
</dbReference>
<dbReference type="PANTHER" id="PTHR31970:SF9">
    <property type="entry name" value="MOLYBDATE TRANSPORTER 2"/>
    <property type="match status" value="1"/>
</dbReference>
<dbReference type="Pfam" id="PF16983">
    <property type="entry name" value="MFS_MOT1"/>
    <property type="match status" value="1"/>
</dbReference>
<proteinExistence type="predicted"/>
<gene>
    <name evidence="2" type="ORF">SEMRO_1692_G291590.1</name>
</gene>
<organism evidence="2 3">
    <name type="scientific">Seminavis robusta</name>
    <dbReference type="NCBI Taxonomy" id="568900"/>
    <lineage>
        <taxon>Eukaryota</taxon>
        <taxon>Sar</taxon>
        <taxon>Stramenopiles</taxon>
        <taxon>Ochrophyta</taxon>
        <taxon>Bacillariophyta</taxon>
        <taxon>Bacillariophyceae</taxon>
        <taxon>Bacillariophycidae</taxon>
        <taxon>Naviculales</taxon>
        <taxon>Naviculaceae</taxon>
        <taxon>Seminavis</taxon>
    </lineage>
</organism>
<dbReference type="GO" id="GO:0015098">
    <property type="term" value="F:molybdate ion transmembrane transporter activity"/>
    <property type="evidence" value="ECO:0007669"/>
    <property type="project" value="InterPro"/>
</dbReference>
<evidence type="ECO:0000313" key="2">
    <source>
        <dbReference type="EMBL" id="CAB9525556.1"/>
    </source>
</evidence>
<keyword evidence="3" id="KW-1185">Reference proteome</keyword>
<dbReference type="OrthoDB" id="5402974at2759"/>
<dbReference type="Proteomes" id="UP001153069">
    <property type="component" value="Unassembled WGS sequence"/>
</dbReference>
<comment type="caution">
    <text evidence="2">The sequence shown here is derived from an EMBL/GenBank/DDBJ whole genome shotgun (WGS) entry which is preliminary data.</text>
</comment>
<dbReference type="EMBL" id="CAICTM010001690">
    <property type="protein sequence ID" value="CAB9525556.1"/>
    <property type="molecule type" value="Genomic_DNA"/>
</dbReference>
<feature type="region of interest" description="Disordered" evidence="1">
    <location>
        <begin position="1"/>
        <end position="27"/>
    </location>
</feature>
<name>A0A9N8EU34_9STRA</name>
<evidence type="ECO:0000313" key="3">
    <source>
        <dbReference type="Proteomes" id="UP001153069"/>
    </source>
</evidence>
<reference evidence="2" key="1">
    <citation type="submission" date="2020-06" db="EMBL/GenBank/DDBJ databases">
        <authorList>
            <consortium name="Plant Systems Biology data submission"/>
        </authorList>
    </citation>
    <scope>NUCLEOTIDE SEQUENCE</scope>
    <source>
        <strain evidence="2">D6</strain>
    </source>
</reference>
<sequence length="179" mass="19607">MDATVLPIEEGTDNNKKQTNTKEQQGLVALPSSYQKEKIQEDEALLSFSEHSKKQQKRTICGSVGDLGTFIPLAVALARQNAIALAPTLFWAGFANVMTGCAWDVPMGVQPMKAIAATAIAHELTNRIQVTIAGIFMGLFMIALSITKGIELVNWLVQRQWSVVSKWELESTLPFEVSS</sequence>
<accession>A0A9N8EU34</accession>
<protein>
    <submittedName>
        <fullName evidence="2">Sulfate transporter</fullName>
    </submittedName>
</protein>